<dbReference type="InterPro" id="IPR002372">
    <property type="entry name" value="PQQ_rpt_dom"/>
</dbReference>
<dbReference type="SMART" id="SM00564">
    <property type="entry name" value="PQQ"/>
    <property type="match status" value="5"/>
</dbReference>
<dbReference type="PANTHER" id="PTHR34512:SF30">
    <property type="entry name" value="OUTER MEMBRANE PROTEIN ASSEMBLY FACTOR BAMB"/>
    <property type="match status" value="1"/>
</dbReference>
<protein>
    <submittedName>
        <fullName evidence="3">Outer membrane protein assembly factor BamB, contains PQQ-like beta-propeller repeat</fullName>
    </submittedName>
</protein>
<proteinExistence type="predicted"/>
<gene>
    <name evidence="3" type="ORF">SAMN04487949_2138</name>
</gene>
<evidence type="ECO:0000259" key="2">
    <source>
        <dbReference type="Pfam" id="PF13360"/>
    </source>
</evidence>
<dbReference type="InterPro" id="IPR011047">
    <property type="entry name" value="Quinoprotein_ADH-like_sf"/>
</dbReference>
<dbReference type="InterPro" id="IPR015943">
    <property type="entry name" value="WD40/YVTN_repeat-like_dom_sf"/>
</dbReference>
<sequence>MPSRRQFLAGLATGGTGGIAGCLGSDSDDAADAAGDATDWPTFGHDTRNTNYNPQGSAPTASPTERWRVESFQISAQPVLADGTVYAPVGADVLAIDAESGDVKWSADPDNRGAIYWAPPTVHEGVVYLGDGDERLRAFDAETGEVLWQRTFGGEPFEGIYSTPTVTIRGLTVGTAGGTVYTLDPETGEAVWKTSVFGRIESTLASDPPLIYAVTSGGDVYTFGTGGRGYWQTGLPNTASGTPAVVDGRAYVGCDDGKLYAIDSDGTIAWSTAVGGFARGGVAVADGRVFAADGIGLTAVDAEGGRRLWRSRADVNGSATPVVVGDTVYVAGDKLYGFAVDGGIGVDLLRVGERRFGEPFDGGVGHVAAGDGLLVAGVSENQDDHYVVGFE</sequence>
<dbReference type="PROSITE" id="PS51257">
    <property type="entry name" value="PROKAR_LIPOPROTEIN"/>
    <property type="match status" value="1"/>
</dbReference>
<dbReference type="AlphaFoldDB" id="A0A1G9UCK1"/>
<feature type="domain" description="Pyrrolo-quinoline quinone repeat" evidence="2">
    <location>
        <begin position="218"/>
        <end position="341"/>
    </location>
</feature>
<reference evidence="4" key="1">
    <citation type="submission" date="2016-10" db="EMBL/GenBank/DDBJ databases">
        <authorList>
            <person name="Varghese N."/>
            <person name="Submissions S."/>
        </authorList>
    </citation>
    <scope>NUCLEOTIDE SEQUENCE [LARGE SCALE GENOMIC DNA]</scope>
    <source>
        <strain evidence="4">CGMCC 1.10119</strain>
    </source>
</reference>
<feature type="compositionally biased region" description="Polar residues" evidence="1">
    <location>
        <begin position="49"/>
        <end position="63"/>
    </location>
</feature>
<dbReference type="Pfam" id="PF13360">
    <property type="entry name" value="PQQ_2"/>
    <property type="match status" value="2"/>
</dbReference>
<dbReference type="OrthoDB" id="136681at2157"/>
<dbReference type="Gene3D" id="2.130.10.10">
    <property type="entry name" value="YVTN repeat-like/Quinoprotein amine dehydrogenase"/>
    <property type="match status" value="2"/>
</dbReference>
<name>A0A1G9UCK1_9EURY</name>
<dbReference type="InterPro" id="IPR018391">
    <property type="entry name" value="PQQ_b-propeller_rpt"/>
</dbReference>
<evidence type="ECO:0000313" key="4">
    <source>
        <dbReference type="Proteomes" id="UP000199451"/>
    </source>
</evidence>
<feature type="region of interest" description="Disordered" evidence="1">
    <location>
        <begin position="26"/>
        <end position="65"/>
    </location>
</feature>
<dbReference type="SUPFAM" id="SSF50998">
    <property type="entry name" value="Quinoprotein alcohol dehydrogenase-like"/>
    <property type="match status" value="2"/>
</dbReference>
<dbReference type="PROSITE" id="PS51318">
    <property type="entry name" value="TAT"/>
    <property type="match status" value="1"/>
</dbReference>
<feature type="domain" description="Pyrrolo-quinoline quinone repeat" evidence="2">
    <location>
        <begin position="64"/>
        <end position="196"/>
    </location>
</feature>
<dbReference type="STRING" id="660521.SAMN04487949_2138"/>
<dbReference type="EMBL" id="FNHL01000002">
    <property type="protein sequence ID" value="SDM57660.1"/>
    <property type="molecule type" value="Genomic_DNA"/>
</dbReference>
<keyword evidence="4" id="KW-1185">Reference proteome</keyword>
<dbReference type="RefSeq" id="WP_089697429.1">
    <property type="nucleotide sequence ID" value="NZ_FNHL01000002.1"/>
</dbReference>
<evidence type="ECO:0000313" key="3">
    <source>
        <dbReference type="EMBL" id="SDM57660.1"/>
    </source>
</evidence>
<accession>A0A1G9UCK1</accession>
<evidence type="ECO:0000256" key="1">
    <source>
        <dbReference type="SAM" id="MobiDB-lite"/>
    </source>
</evidence>
<dbReference type="Proteomes" id="UP000199451">
    <property type="component" value="Unassembled WGS sequence"/>
</dbReference>
<dbReference type="PANTHER" id="PTHR34512">
    <property type="entry name" value="CELL SURFACE PROTEIN"/>
    <property type="match status" value="1"/>
</dbReference>
<dbReference type="InterPro" id="IPR006311">
    <property type="entry name" value="TAT_signal"/>
</dbReference>
<organism evidence="3 4">
    <name type="scientific">Halogranum gelatinilyticum</name>
    <dbReference type="NCBI Taxonomy" id="660521"/>
    <lineage>
        <taxon>Archaea</taxon>
        <taxon>Methanobacteriati</taxon>
        <taxon>Methanobacteriota</taxon>
        <taxon>Stenosarchaea group</taxon>
        <taxon>Halobacteria</taxon>
        <taxon>Halobacteriales</taxon>
        <taxon>Haloferacaceae</taxon>
    </lineage>
</organism>